<dbReference type="SUPFAM" id="SSF46785">
    <property type="entry name" value="Winged helix' DNA-binding domain"/>
    <property type="match status" value="1"/>
</dbReference>
<feature type="domain" description="HTH lysR-type" evidence="2">
    <location>
        <begin position="23"/>
        <end position="82"/>
    </location>
</feature>
<dbReference type="PANTHER" id="PTHR38431">
    <property type="entry name" value="BLL2305 PROTEIN"/>
    <property type="match status" value="1"/>
</dbReference>
<keyword evidence="4" id="KW-0238">DNA-binding</keyword>
<dbReference type="PANTHER" id="PTHR38431:SF1">
    <property type="entry name" value="BLL2305 PROTEIN"/>
    <property type="match status" value="1"/>
</dbReference>
<dbReference type="Pfam" id="PF12727">
    <property type="entry name" value="PBP_like"/>
    <property type="match status" value="1"/>
</dbReference>
<feature type="region of interest" description="Disordered" evidence="1">
    <location>
        <begin position="354"/>
        <end position="373"/>
    </location>
</feature>
<comment type="caution">
    <text evidence="4">The sequence shown here is derived from an EMBL/GenBank/DDBJ whole genome shotgun (WGS) entry which is preliminary data.</text>
</comment>
<dbReference type="AlphaFoldDB" id="A0A1J5RDR2"/>
<gene>
    <name evidence="4" type="ORF">GALL_278330</name>
</gene>
<dbReference type="EMBL" id="MLJW01000298">
    <property type="protein sequence ID" value="OIQ90260.1"/>
    <property type="molecule type" value="Genomic_DNA"/>
</dbReference>
<dbReference type="InterPro" id="IPR000847">
    <property type="entry name" value="LysR_HTH_N"/>
</dbReference>
<dbReference type="GO" id="GO:0003700">
    <property type="term" value="F:DNA-binding transcription factor activity"/>
    <property type="evidence" value="ECO:0007669"/>
    <property type="project" value="InterPro"/>
</dbReference>
<feature type="domain" description="PBP" evidence="3">
    <location>
        <begin position="142"/>
        <end position="324"/>
    </location>
</feature>
<evidence type="ECO:0000259" key="3">
    <source>
        <dbReference type="Pfam" id="PF12727"/>
    </source>
</evidence>
<dbReference type="SUPFAM" id="SSF53850">
    <property type="entry name" value="Periplasmic binding protein-like II"/>
    <property type="match status" value="1"/>
</dbReference>
<reference evidence="4" key="1">
    <citation type="submission" date="2016-10" db="EMBL/GenBank/DDBJ databases">
        <title>Sequence of Gallionella enrichment culture.</title>
        <authorList>
            <person name="Poehlein A."/>
            <person name="Muehling M."/>
            <person name="Daniel R."/>
        </authorList>
    </citation>
    <scope>NUCLEOTIDE SEQUENCE</scope>
</reference>
<dbReference type="Gene3D" id="3.40.190.10">
    <property type="entry name" value="Periplasmic binding protein-like II"/>
    <property type="match status" value="1"/>
</dbReference>
<sequence length="373" mass="41342">MHKVSIRPQWTIQHAGGQVLSPRLLALLVQVHECGSLSTACQRTGASYRHAWDLVRQGEAMFGMPLLQMERGKGSKLTALGEKLVWADRRIAARLTPALDTLASELEVEIQSVVATNPALLRVHASHGFTIEKLLDALAADHVVVERKYVGSQEAVASLHDGTCDLAGFHVPLGDFEARVLQHHMRWLDPRTSRVICLAVRRQGLMVAPGNPRKIYDMRDLVRPDVRFINRQIGSGTRILLECLLDQAGIVPAQINGFEHGEYTHAAIAAYVASGMADVGLGVEPPARQFKLDFIPVASERYFLLCHEQSLAKPQMQAMLDILRRREFQDAVNQLPGYSFVESGTMIQTLRQAFPNHKLPPKRSQPGVERPGA</sequence>
<dbReference type="Pfam" id="PF00126">
    <property type="entry name" value="HTH_1"/>
    <property type="match status" value="1"/>
</dbReference>
<organism evidence="4">
    <name type="scientific">mine drainage metagenome</name>
    <dbReference type="NCBI Taxonomy" id="410659"/>
    <lineage>
        <taxon>unclassified sequences</taxon>
        <taxon>metagenomes</taxon>
        <taxon>ecological metagenomes</taxon>
    </lineage>
</organism>
<dbReference type="InterPro" id="IPR024370">
    <property type="entry name" value="PBP_domain"/>
</dbReference>
<dbReference type="InterPro" id="IPR036390">
    <property type="entry name" value="WH_DNA-bd_sf"/>
</dbReference>
<name>A0A1J5RDR2_9ZZZZ</name>
<dbReference type="GO" id="GO:0003677">
    <property type="term" value="F:DNA binding"/>
    <property type="evidence" value="ECO:0007669"/>
    <property type="project" value="UniProtKB-KW"/>
</dbReference>
<evidence type="ECO:0000313" key="4">
    <source>
        <dbReference type="EMBL" id="OIQ90260.1"/>
    </source>
</evidence>
<dbReference type="InterPro" id="IPR036388">
    <property type="entry name" value="WH-like_DNA-bd_sf"/>
</dbReference>
<evidence type="ECO:0000259" key="2">
    <source>
        <dbReference type="Pfam" id="PF00126"/>
    </source>
</evidence>
<proteinExistence type="predicted"/>
<evidence type="ECO:0000256" key="1">
    <source>
        <dbReference type="SAM" id="MobiDB-lite"/>
    </source>
</evidence>
<protein>
    <submittedName>
        <fullName evidence="4">DNA-binding transcriptional regulator ModE</fullName>
    </submittedName>
</protein>
<accession>A0A1J5RDR2</accession>
<dbReference type="Gene3D" id="1.10.10.10">
    <property type="entry name" value="Winged helix-like DNA-binding domain superfamily/Winged helix DNA-binding domain"/>
    <property type="match status" value="1"/>
</dbReference>